<gene>
    <name evidence="1" type="ORF">I6G64_21120</name>
</gene>
<dbReference type="InterPro" id="IPR029033">
    <property type="entry name" value="His_PPase_superfam"/>
</dbReference>
<dbReference type="RefSeq" id="WP_197913254.1">
    <property type="nucleotide sequence ID" value="NZ_CP065673.1"/>
</dbReference>
<evidence type="ECO:0000313" key="1">
    <source>
        <dbReference type="EMBL" id="QPS20042.1"/>
    </source>
</evidence>
<name>A0A7T2SQZ2_SERPL</name>
<proteinExistence type="predicted"/>
<reference evidence="1 2" key="1">
    <citation type="submission" date="2020-12" db="EMBL/GenBank/DDBJ databases">
        <title>FDA dAtabase for Regulatory Grade micrObial Sequences (FDA-ARGOS): Supporting development and validation of Infectious Disease Dx tests.</title>
        <authorList>
            <person name="Sproer C."/>
            <person name="Gronow S."/>
            <person name="Severitt S."/>
            <person name="Schroder I."/>
            <person name="Tallon L."/>
            <person name="Sadzewicz L."/>
            <person name="Zhao X."/>
            <person name="Boylan J."/>
            <person name="Ott S."/>
            <person name="Bowen H."/>
            <person name="Vavikolanu K."/>
            <person name="Mehta A."/>
            <person name="Aluvathingal J."/>
            <person name="Nadendla S."/>
            <person name="Lowell S."/>
            <person name="Myers T."/>
            <person name="Yan Y."/>
            <person name="Sichtig H."/>
        </authorList>
    </citation>
    <scope>NUCLEOTIDE SEQUENCE [LARGE SCALE GENOMIC DNA]</scope>
    <source>
        <strain evidence="1 2">FDAARGOS_907</strain>
    </source>
</reference>
<dbReference type="Pfam" id="PF00300">
    <property type="entry name" value="His_Phos_1"/>
    <property type="match status" value="1"/>
</dbReference>
<dbReference type="Proteomes" id="UP000594967">
    <property type="component" value="Chromosome"/>
</dbReference>
<dbReference type="SUPFAM" id="SSF53254">
    <property type="entry name" value="Phosphoglycerate mutase-like"/>
    <property type="match status" value="1"/>
</dbReference>
<organism evidence="1 2">
    <name type="scientific">Serratia plymuthica</name>
    <dbReference type="NCBI Taxonomy" id="82996"/>
    <lineage>
        <taxon>Bacteria</taxon>
        <taxon>Pseudomonadati</taxon>
        <taxon>Pseudomonadota</taxon>
        <taxon>Gammaproteobacteria</taxon>
        <taxon>Enterobacterales</taxon>
        <taxon>Yersiniaceae</taxon>
        <taxon>Serratia</taxon>
    </lineage>
</organism>
<dbReference type="EMBL" id="CP065673">
    <property type="protein sequence ID" value="QPS20042.1"/>
    <property type="molecule type" value="Genomic_DNA"/>
</dbReference>
<protein>
    <submittedName>
        <fullName evidence="1">Histidine phosphatase family protein</fullName>
    </submittedName>
</protein>
<sequence length="188" mass="20496">MTAIMQLICQGETLANRQSRFPSDDPLTEASLKQIHQLKECVGPFTKIWTAPALAARQTQRELGLCGEPVPELAEPGYGRWAGIPIKTVIEQDEGAFQRWLSGAAPPGGESMAQVMARTGTWLPQRVADRECQCAIVSSAVIRAIVIQLLDAPVSAFHLIDILPLSVTTLRSNGKRWHLSCLGGRLEV</sequence>
<accession>A0A7T2SQZ2</accession>
<evidence type="ECO:0000313" key="2">
    <source>
        <dbReference type="Proteomes" id="UP000594967"/>
    </source>
</evidence>
<dbReference type="Gene3D" id="3.40.50.1240">
    <property type="entry name" value="Phosphoglycerate mutase-like"/>
    <property type="match status" value="1"/>
</dbReference>
<dbReference type="InterPro" id="IPR013078">
    <property type="entry name" value="His_Pase_superF_clade-1"/>
</dbReference>
<keyword evidence="2" id="KW-1185">Reference proteome</keyword>